<dbReference type="SUPFAM" id="SSF52540">
    <property type="entry name" value="P-loop containing nucleoside triphosphate hydrolases"/>
    <property type="match status" value="1"/>
</dbReference>
<dbReference type="CDD" id="cd00009">
    <property type="entry name" value="AAA"/>
    <property type="match status" value="1"/>
</dbReference>
<keyword evidence="10" id="KW-1185">Reference proteome</keyword>
<dbReference type="PROSITE" id="PS50110">
    <property type="entry name" value="RESPONSE_REGULATORY"/>
    <property type="match status" value="1"/>
</dbReference>
<keyword evidence="3" id="KW-0805">Transcription regulation</keyword>
<dbReference type="GO" id="GO:0006355">
    <property type="term" value="P:regulation of DNA-templated transcription"/>
    <property type="evidence" value="ECO:0007669"/>
    <property type="project" value="InterPro"/>
</dbReference>
<accession>A0A1M5BUM4</accession>
<dbReference type="Gene3D" id="1.10.8.60">
    <property type="match status" value="1"/>
</dbReference>
<dbReference type="PROSITE" id="PS00675">
    <property type="entry name" value="SIGMA54_INTERACT_1"/>
    <property type="match status" value="1"/>
</dbReference>
<dbReference type="InterPro" id="IPR058031">
    <property type="entry name" value="AAA_lid_NorR"/>
</dbReference>
<dbReference type="PROSITE" id="PS50045">
    <property type="entry name" value="SIGMA54_INTERACT_4"/>
    <property type="match status" value="1"/>
</dbReference>
<dbReference type="GO" id="GO:0005524">
    <property type="term" value="F:ATP binding"/>
    <property type="evidence" value="ECO:0007669"/>
    <property type="project" value="UniProtKB-KW"/>
</dbReference>
<dbReference type="FunFam" id="3.40.50.300:FF:000006">
    <property type="entry name" value="DNA-binding transcriptional regulator NtrC"/>
    <property type="match status" value="1"/>
</dbReference>
<dbReference type="InterPro" id="IPR025943">
    <property type="entry name" value="Sigma_54_int_dom_ATP-bd_2"/>
</dbReference>
<evidence type="ECO:0000256" key="6">
    <source>
        <dbReference type="PROSITE-ProRule" id="PRU00169"/>
    </source>
</evidence>
<evidence type="ECO:0000256" key="3">
    <source>
        <dbReference type="ARBA" id="ARBA00023015"/>
    </source>
</evidence>
<evidence type="ECO:0000259" key="8">
    <source>
        <dbReference type="PROSITE" id="PS50110"/>
    </source>
</evidence>
<dbReference type="Gene3D" id="3.40.50.2300">
    <property type="match status" value="1"/>
</dbReference>
<keyword evidence="4" id="KW-0238">DNA-binding</keyword>
<keyword evidence="5" id="KW-0804">Transcription</keyword>
<evidence type="ECO:0000256" key="5">
    <source>
        <dbReference type="ARBA" id="ARBA00023163"/>
    </source>
</evidence>
<dbReference type="OrthoDB" id="9763792at2"/>
<keyword evidence="1" id="KW-0547">Nucleotide-binding</keyword>
<dbReference type="AlphaFoldDB" id="A0A1M5BUM4"/>
<keyword evidence="2" id="KW-0067">ATP-binding</keyword>
<dbReference type="InterPro" id="IPR002197">
    <property type="entry name" value="HTH_Fis"/>
</dbReference>
<dbReference type="Pfam" id="PF00158">
    <property type="entry name" value="Sigma54_activat"/>
    <property type="match status" value="1"/>
</dbReference>
<dbReference type="InterPro" id="IPR025944">
    <property type="entry name" value="Sigma_54_int_dom_CS"/>
</dbReference>
<dbReference type="InterPro" id="IPR003593">
    <property type="entry name" value="AAA+_ATPase"/>
</dbReference>
<reference evidence="10" key="1">
    <citation type="submission" date="2016-11" db="EMBL/GenBank/DDBJ databases">
        <authorList>
            <person name="Varghese N."/>
            <person name="Submissions S."/>
        </authorList>
    </citation>
    <scope>NUCLEOTIDE SEQUENCE [LARGE SCALE GENOMIC DNA]</scope>
    <source>
        <strain evidence="10">DSM 9756</strain>
    </source>
</reference>
<dbReference type="Pfam" id="PF25601">
    <property type="entry name" value="AAA_lid_14"/>
    <property type="match status" value="1"/>
</dbReference>
<protein>
    <submittedName>
        <fullName evidence="9">Two-component system, NtrC family, response regulator</fullName>
    </submittedName>
</protein>
<sequence length="447" mass="50548">MKPMRVLVIDDEVSIRKLAERELAAPHRTVLTADSVAAAKKLVREETFDVIVADIRLPDGDGLDLLSTFRQTLPDVEVILITGYGTIESALKAVKLGAYDYITKPFELERLEVVLDKAFERVCLKRENRRLQQGRRETEAPRLVGRSAAMRQVARLAEKVAPHDTSVLITGESGTGKDVVARTIHALSRRCDRPFVVKNCAALQKDLLRSELFGYAKGAFTGAVETRDGLVALADGGTLFLDEIGDMPLDLQGALLRLLETKRYRRVGEQQERRVDVRFLFATHRDLKAEVDAGRFHEALYHRLNIFHIHLPPLRDRREDIPLLVEHLLGLLSGPRTPYRVADETLAHLMAYHWPGNVRELRNVLERCVILSENRLILPNSLPRELTGDLHPAGAHPFQCLSLQDMERLHIQKILALFGGNKAETARALGISRRTLYRKIKEYKLED</sequence>
<dbReference type="PROSITE" id="PS00688">
    <property type="entry name" value="SIGMA54_INTERACT_3"/>
    <property type="match status" value="1"/>
</dbReference>
<dbReference type="InterPro" id="IPR027417">
    <property type="entry name" value="P-loop_NTPase"/>
</dbReference>
<dbReference type="Gene3D" id="3.40.50.300">
    <property type="entry name" value="P-loop containing nucleotide triphosphate hydrolases"/>
    <property type="match status" value="1"/>
</dbReference>
<dbReference type="InterPro" id="IPR002078">
    <property type="entry name" value="Sigma_54_int"/>
</dbReference>
<dbReference type="PROSITE" id="PS00676">
    <property type="entry name" value="SIGMA54_INTERACT_2"/>
    <property type="match status" value="1"/>
</dbReference>
<dbReference type="PANTHER" id="PTHR32071">
    <property type="entry name" value="TRANSCRIPTIONAL REGULATORY PROTEIN"/>
    <property type="match status" value="1"/>
</dbReference>
<dbReference type="Proteomes" id="UP000184076">
    <property type="component" value="Unassembled WGS sequence"/>
</dbReference>
<gene>
    <name evidence="9" type="ORF">SAMN02745206_02022</name>
</gene>
<dbReference type="STRING" id="1121391.SAMN02745206_02022"/>
<evidence type="ECO:0000256" key="1">
    <source>
        <dbReference type="ARBA" id="ARBA00022741"/>
    </source>
</evidence>
<dbReference type="RefSeq" id="WP_073038940.1">
    <property type="nucleotide sequence ID" value="NZ_FQVB01000018.1"/>
</dbReference>
<organism evidence="9 10">
    <name type="scientific">Desulfacinum infernum DSM 9756</name>
    <dbReference type="NCBI Taxonomy" id="1121391"/>
    <lineage>
        <taxon>Bacteria</taxon>
        <taxon>Pseudomonadati</taxon>
        <taxon>Thermodesulfobacteriota</taxon>
        <taxon>Syntrophobacteria</taxon>
        <taxon>Syntrophobacterales</taxon>
        <taxon>Syntrophobacteraceae</taxon>
        <taxon>Desulfacinum</taxon>
    </lineage>
</organism>
<evidence type="ECO:0000256" key="2">
    <source>
        <dbReference type="ARBA" id="ARBA00022840"/>
    </source>
</evidence>
<feature type="modified residue" description="4-aspartylphosphate" evidence="6">
    <location>
        <position position="54"/>
    </location>
</feature>
<dbReference type="SMART" id="SM00448">
    <property type="entry name" value="REC"/>
    <property type="match status" value="1"/>
</dbReference>
<dbReference type="SMART" id="SM00382">
    <property type="entry name" value="AAA"/>
    <property type="match status" value="1"/>
</dbReference>
<dbReference type="Gene3D" id="1.10.10.60">
    <property type="entry name" value="Homeodomain-like"/>
    <property type="match status" value="1"/>
</dbReference>
<dbReference type="InterPro" id="IPR009057">
    <property type="entry name" value="Homeodomain-like_sf"/>
</dbReference>
<feature type="domain" description="Response regulatory" evidence="8">
    <location>
        <begin position="5"/>
        <end position="119"/>
    </location>
</feature>
<dbReference type="GO" id="GO:0000160">
    <property type="term" value="P:phosphorelay signal transduction system"/>
    <property type="evidence" value="ECO:0007669"/>
    <property type="project" value="InterPro"/>
</dbReference>
<dbReference type="Pfam" id="PF00072">
    <property type="entry name" value="Response_reg"/>
    <property type="match status" value="1"/>
</dbReference>
<dbReference type="InterPro" id="IPR011006">
    <property type="entry name" value="CheY-like_superfamily"/>
</dbReference>
<evidence type="ECO:0000259" key="7">
    <source>
        <dbReference type="PROSITE" id="PS50045"/>
    </source>
</evidence>
<keyword evidence="6" id="KW-0597">Phosphoprotein</keyword>
<evidence type="ECO:0000313" key="10">
    <source>
        <dbReference type="Proteomes" id="UP000184076"/>
    </source>
</evidence>
<name>A0A1M5BUM4_9BACT</name>
<dbReference type="EMBL" id="FQVB01000018">
    <property type="protein sequence ID" value="SHF45977.1"/>
    <property type="molecule type" value="Genomic_DNA"/>
</dbReference>
<dbReference type="SUPFAM" id="SSF52172">
    <property type="entry name" value="CheY-like"/>
    <property type="match status" value="1"/>
</dbReference>
<evidence type="ECO:0000256" key="4">
    <source>
        <dbReference type="ARBA" id="ARBA00023125"/>
    </source>
</evidence>
<proteinExistence type="predicted"/>
<evidence type="ECO:0000313" key="9">
    <source>
        <dbReference type="EMBL" id="SHF45977.1"/>
    </source>
</evidence>
<feature type="domain" description="Sigma-54 factor interaction" evidence="7">
    <location>
        <begin position="143"/>
        <end position="370"/>
    </location>
</feature>
<dbReference type="PRINTS" id="PR01590">
    <property type="entry name" value="HTHFIS"/>
</dbReference>
<dbReference type="InterPro" id="IPR001789">
    <property type="entry name" value="Sig_transdc_resp-reg_receiver"/>
</dbReference>
<dbReference type="GO" id="GO:0043565">
    <property type="term" value="F:sequence-specific DNA binding"/>
    <property type="evidence" value="ECO:0007669"/>
    <property type="project" value="InterPro"/>
</dbReference>
<dbReference type="SUPFAM" id="SSF46689">
    <property type="entry name" value="Homeodomain-like"/>
    <property type="match status" value="1"/>
</dbReference>
<dbReference type="Pfam" id="PF02954">
    <property type="entry name" value="HTH_8"/>
    <property type="match status" value="1"/>
</dbReference>
<dbReference type="InterPro" id="IPR025662">
    <property type="entry name" value="Sigma_54_int_dom_ATP-bd_1"/>
</dbReference>